<accession>A0A1G9EKZ5</accession>
<evidence type="ECO:0000313" key="2">
    <source>
        <dbReference type="Proteomes" id="UP000199008"/>
    </source>
</evidence>
<dbReference type="Pfam" id="PF11964">
    <property type="entry name" value="SpoIIAA-like"/>
    <property type="match status" value="1"/>
</dbReference>
<gene>
    <name evidence="1" type="ORF">SAMN05216216_10932</name>
</gene>
<dbReference type="STRING" id="576118.SAMN05216216_10932"/>
<dbReference type="EMBL" id="FNFY01000009">
    <property type="protein sequence ID" value="SDK76685.1"/>
    <property type="molecule type" value="Genomic_DNA"/>
</dbReference>
<dbReference type="InterPro" id="IPR036513">
    <property type="entry name" value="STAS_dom_sf"/>
</dbReference>
<dbReference type="SUPFAM" id="SSF52091">
    <property type="entry name" value="SpoIIaa-like"/>
    <property type="match status" value="1"/>
</dbReference>
<dbReference type="Gene3D" id="3.40.50.10600">
    <property type="entry name" value="SpoIIaa-like domains"/>
    <property type="match status" value="1"/>
</dbReference>
<dbReference type="AlphaFoldDB" id="A0A1G9EKZ5"/>
<dbReference type="OrthoDB" id="2389786at2"/>
<keyword evidence="2" id="KW-1185">Reference proteome</keyword>
<evidence type="ECO:0000313" key="1">
    <source>
        <dbReference type="EMBL" id="SDK76685.1"/>
    </source>
</evidence>
<dbReference type="Proteomes" id="UP000199008">
    <property type="component" value="Unassembled WGS sequence"/>
</dbReference>
<reference evidence="2" key="1">
    <citation type="submission" date="2016-10" db="EMBL/GenBank/DDBJ databases">
        <authorList>
            <person name="Varghese N."/>
            <person name="Submissions S."/>
        </authorList>
    </citation>
    <scope>NUCLEOTIDE SEQUENCE [LARGE SCALE GENOMIC DNA]</scope>
    <source>
        <strain evidence="2">CGMCC 1.8895</strain>
    </source>
</reference>
<dbReference type="InterPro" id="IPR038396">
    <property type="entry name" value="SpoIIAA-like_sf"/>
</dbReference>
<sequence length="118" mass="13243">MLKINESDYQNVVYMEVDGGITKEDMEKADAFLNDHYGDSDEINALVYLKKLDDVDAGAVMKGMFIDAKHWNQYGKIALVADDEVLKKSASLADILPGINVKQFNKPDIDAGWSWVKE</sequence>
<dbReference type="InterPro" id="IPR021866">
    <property type="entry name" value="SpoIIAA-like"/>
</dbReference>
<dbReference type="RefSeq" id="WP_092985915.1">
    <property type="nucleotide sequence ID" value="NZ_FNFY01000009.1"/>
</dbReference>
<protein>
    <submittedName>
        <fullName evidence="1">SpoIIAA-like</fullName>
    </submittedName>
</protein>
<proteinExistence type="predicted"/>
<organism evidence="1 2">
    <name type="scientific">Lacicoccus qingdaonensis</name>
    <dbReference type="NCBI Taxonomy" id="576118"/>
    <lineage>
        <taxon>Bacteria</taxon>
        <taxon>Bacillati</taxon>
        <taxon>Bacillota</taxon>
        <taxon>Bacilli</taxon>
        <taxon>Bacillales</taxon>
        <taxon>Salinicoccaceae</taxon>
        <taxon>Lacicoccus</taxon>
    </lineage>
</organism>
<name>A0A1G9EKZ5_9BACL</name>